<evidence type="ECO:0000313" key="2">
    <source>
        <dbReference type="EMBL" id="KIW28919.1"/>
    </source>
</evidence>
<dbReference type="GO" id="GO:0019441">
    <property type="term" value="P:L-tryptophan catabolic process to kynurenine"/>
    <property type="evidence" value="ECO:0007669"/>
    <property type="project" value="InterPro"/>
</dbReference>
<proteinExistence type="inferred from homology"/>
<dbReference type="PANTHER" id="PTHR34861">
    <property type="match status" value="1"/>
</dbReference>
<dbReference type="VEuPathDB" id="FungiDB:PV07_04772"/>
<reference evidence="2 3" key="1">
    <citation type="submission" date="2015-01" db="EMBL/GenBank/DDBJ databases">
        <title>The Genome Sequence of Cladophialophora immunda CBS83496.</title>
        <authorList>
            <consortium name="The Broad Institute Genomics Platform"/>
            <person name="Cuomo C."/>
            <person name="de Hoog S."/>
            <person name="Gorbushina A."/>
            <person name="Stielow B."/>
            <person name="Teixiera M."/>
            <person name="Abouelleil A."/>
            <person name="Chapman S.B."/>
            <person name="Priest M."/>
            <person name="Young S.K."/>
            <person name="Wortman J."/>
            <person name="Nusbaum C."/>
            <person name="Birren B."/>
        </authorList>
    </citation>
    <scope>NUCLEOTIDE SEQUENCE [LARGE SCALE GENOMIC DNA]</scope>
    <source>
        <strain evidence="2 3">CBS 83496</strain>
    </source>
</reference>
<dbReference type="Gene3D" id="3.50.30.50">
    <property type="entry name" value="Putative cyclase"/>
    <property type="match status" value="1"/>
</dbReference>
<keyword evidence="3" id="KW-1185">Reference proteome</keyword>
<evidence type="ECO:0000256" key="1">
    <source>
        <dbReference type="ARBA" id="ARBA00007865"/>
    </source>
</evidence>
<dbReference type="GO" id="GO:0004061">
    <property type="term" value="F:arylformamidase activity"/>
    <property type="evidence" value="ECO:0007669"/>
    <property type="project" value="InterPro"/>
</dbReference>
<dbReference type="HOGENOM" id="CLU_030671_1_0_1"/>
<dbReference type="Proteomes" id="UP000054466">
    <property type="component" value="Unassembled WGS sequence"/>
</dbReference>
<dbReference type="OrthoDB" id="5396at2759"/>
<comment type="similarity">
    <text evidence="1">Belongs to the Cyclase 1 superfamily.</text>
</comment>
<dbReference type="RefSeq" id="XP_016249135.1">
    <property type="nucleotide sequence ID" value="XM_016391616.1"/>
</dbReference>
<dbReference type="Pfam" id="PF04199">
    <property type="entry name" value="Cyclase"/>
    <property type="match status" value="1"/>
</dbReference>
<sequence>MAGSTTTDLKLPKFDELPLHSSHPLHSAWFVWGEDDQLGCLNHLTPARVRNASATEIQTGVSVGLNWGLDQMKVPPFYRTKLRHEILQLGECINDDSLEFNTQTSSQWDGFRHWSFPDGRFYNGATQDQVRKGTSTRNGIHEWTKRGIVGRGVLIDHYAWVTERGDQGYDPWEYHKIPVSEIEAIAKARGITFQTGDILFLRTGFVHRYQTMPLDELTAKMEQPEYFYPGLEGSLDSLRWLWETRFAAVAADSPGFEAWSAGLGDSSEQFRMHEVILSGFGLPIGELFDLEALARECNKQQRWTFFVTSMPLNVPGGVGSPPNAVAIF</sequence>
<dbReference type="AlphaFoldDB" id="A0A0D2CZC4"/>
<dbReference type="EMBL" id="KN847042">
    <property type="protein sequence ID" value="KIW28919.1"/>
    <property type="molecule type" value="Genomic_DNA"/>
</dbReference>
<gene>
    <name evidence="2" type="ORF">PV07_04772</name>
</gene>
<organism evidence="2 3">
    <name type="scientific">Cladophialophora immunda</name>
    <dbReference type="NCBI Taxonomy" id="569365"/>
    <lineage>
        <taxon>Eukaryota</taxon>
        <taxon>Fungi</taxon>
        <taxon>Dikarya</taxon>
        <taxon>Ascomycota</taxon>
        <taxon>Pezizomycotina</taxon>
        <taxon>Eurotiomycetes</taxon>
        <taxon>Chaetothyriomycetidae</taxon>
        <taxon>Chaetothyriales</taxon>
        <taxon>Herpotrichiellaceae</taxon>
        <taxon>Cladophialophora</taxon>
    </lineage>
</organism>
<dbReference type="GeneID" id="27343966"/>
<evidence type="ECO:0008006" key="4">
    <source>
        <dbReference type="Google" id="ProtNLM"/>
    </source>
</evidence>
<evidence type="ECO:0000313" key="3">
    <source>
        <dbReference type="Proteomes" id="UP000054466"/>
    </source>
</evidence>
<dbReference type="PANTHER" id="PTHR34861:SF11">
    <property type="entry name" value="CYCLASE"/>
    <property type="match status" value="1"/>
</dbReference>
<dbReference type="InterPro" id="IPR007325">
    <property type="entry name" value="KFase/CYL"/>
</dbReference>
<dbReference type="InterPro" id="IPR037175">
    <property type="entry name" value="KFase_sf"/>
</dbReference>
<protein>
    <recommendedName>
        <fullName evidence="4">Cyclase</fullName>
    </recommendedName>
</protein>
<name>A0A0D2CZC4_9EURO</name>
<accession>A0A0D2CZC4</accession>
<dbReference type="STRING" id="569365.A0A0D2CZC4"/>
<dbReference type="SUPFAM" id="SSF102198">
    <property type="entry name" value="Putative cyclase"/>
    <property type="match status" value="1"/>
</dbReference>